<dbReference type="InterPro" id="IPR011013">
    <property type="entry name" value="Gal_mutarotase_sf_dom"/>
</dbReference>
<evidence type="ECO:0000313" key="2">
    <source>
        <dbReference type="Proteomes" id="UP000282433"/>
    </source>
</evidence>
<reference evidence="1 2" key="1">
    <citation type="submission" date="2018-12" db="EMBL/GenBank/DDBJ databases">
        <authorList>
            <consortium name="Pathogen Informatics"/>
        </authorList>
    </citation>
    <scope>NUCLEOTIDE SEQUENCE [LARGE SCALE GENOMIC DNA]</scope>
    <source>
        <strain evidence="1 2">NCTC13635</strain>
    </source>
</reference>
<keyword evidence="1" id="KW-0378">Hydrolase</keyword>
<evidence type="ECO:0000313" key="1">
    <source>
        <dbReference type="EMBL" id="VEB03603.1"/>
    </source>
</evidence>
<organism evidence="1 2">
    <name type="scientific">Klebsiella pneumoniae</name>
    <dbReference type="NCBI Taxonomy" id="573"/>
    <lineage>
        <taxon>Bacteria</taxon>
        <taxon>Pseudomonadati</taxon>
        <taxon>Pseudomonadota</taxon>
        <taxon>Gammaproteobacteria</taxon>
        <taxon>Enterobacterales</taxon>
        <taxon>Enterobacteriaceae</taxon>
        <taxon>Klebsiella/Raoultella group</taxon>
        <taxon>Klebsiella</taxon>
        <taxon>Klebsiella pneumoniae complex</taxon>
    </lineage>
</organism>
<sequence length="178" mass="20052">MKISDGNWLIQPGLNLIQPVQVYEVEQQGNEMVVYAAPRDVRERAWQLDTPLFTLRFFSPQEGIIGVRMEHFQGALDNGPHYPLNVQKDVHVEIENTAGFAELKSGSLSVRVTKGEFWALDFLRDGLRITGSQLKNNGYVQDSKTQRNYMFERLDLGVGEPSTASASALPPWCATARR</sequence>
<dbReference type="Proteomes" id="UP000282433">
    <property type="component" value="Chromosome"/>
</dbReference>
<protein>
    <submittedName>
        <fullName evidence="1">Alpha-xylosidase</fullName>
        <ecNumber evidence="1">3.2.1.177</ecNumber>
    </submittedName>
</protein>
<dbReference type="EMBL" id="LR134162">
    <property type="protein sequence ID" value="VEB03603.1"/>
    <property type="molecule type" value="Genomic_DNA"/>
</dbReference>
<accession>A0A447RUU1</accession>
<gene>
    <name evidence="1" type="primary">yicI_1</name>
    <name evidence="1" type="ORF">NCTC13635_03772</name>
</gene>
<dbReference type="GO" id="GO:0005975">
    <property type="term" value="P:carbohydrate metabolic process"/>
    <property type="evidence" value="ECO:0007669"/>
    <property type="project" value="InterPro"/>
</dbReference>
<dbReference type="Gene3D" id="2.60.40.1760">
    <property type="entry name" value="glycosyl hydrolase (family 31)"/>
    <property type="match status" value="1"/>
</dbReference>
<proteinExistence type="predicted"/>
<name>A0A447RUU1_KLEPN</name>
<dbReference type="GO" id="GO:0061634">
    <property type="term" value="F:alpha-D-xyloside xylohydrolase"/>
    <property type="evidence" value="ECO:0007669"/>
    <property type="project" value="UniProtKB-EC"/>
</dbReference>
<dbReference type="AlphaFoldDB" id="A0A447RUU1"/>
<dbReference type="SUPFAM" id="SSF74650">
    <property type="entry name" value="Galactose mutarotase-like"/>
    <property type="match status" value="1"/>
</dbReference>
<keyword evidence="1" id="KW-0326">Glycosidase</keyword>
<dbReference type="GO" id="GO:0030246">
    <property type="term" value="F:carbohydrate binding"/>
    <property type="evidence" value="ECO:0007669"/>
    <property type="project" value="InterPro"/>
</dbReference>
<dbReference type="EC" id="3.2.1.177" evidence="1"/>